<dbReference type="InterPro" id="IPR011990">
    <property type="entry name" value="TPR-like_helical_dom_sf"/>
</dbReference>
<feature type="transmembrane region" description="Helical" evidence="9">
    <location>
        <begin position="21"/>
        <end position="42"/>
    </location>
</feature>
<organism evidence="11 12">
    <name type="scientific">Legionella fallonii LLAP-10</name>
    <dbReference type="NCBI Taxonomy" id="1212491"/>
    <lineage>
        <taxon>Bacteria</taxon>
        <taxon>Pseudomonadati</taxon>
        <taxon>Pseudomonadota</taxon>
        <taxon>Gammaproteobacteria</taxon>
        <taxon>Legionellales</taxon>
        <taxon>Legionellaceae</taxon>
        <taxon>Legionella</taxon>
    </lineage>
</organism>
<protein>
    <recommendedName>
        <fullName evidence="8">Ancillary SecYEG translocon subunit</fullName>
    </recommendedName>
</protein>
<evidence type="ECO:0000256" key="1">
    <source>
        <dbReference type="ARBA" id="ARBA00004401"/>
    </source>
</evidence>
<evidence type="ECO:0000313" key="11">
    <source>
        <dbReference type="EMBL" id="CEG57012.1"/>
    </source>
</evidence>
<comment type="subcellular location">
    <subcellularLocation>
        <location evidence="1">Cell membrane</location>
        <topology evidence="1">Single-pass type II membrane protein</topology>
    </subcellularLocation>
</comment>
<dbReference type="InterPro" id="IPR018704">
    <property type="entry name" value="SecYEG/CpoB_TPR"/>
</dbReference>
<dbReference type="EMBL" id="LN614827">
    <property type="protein sequence ID" value="CEG57012.1"/>
    <property type="molecule type" value="Genomic_DNA"/>
</dbReference>
<dbReference type="GO" id="GO:0005886">
    <property type="term" value="C:plasma membrane"/>
    <property type="evidence" value="ECO:0007669"/>
    <property type="project" value="UniProtKB-SubCell"/>
</dbReference>
<evidence type="ECO:0000256" key="6">
    <source>
        <dbReference type="ARBA" id="ARBA00023186"/>
    </source>
</evidence>
<dbReference type="OrthoDB" id="9789675at2"/>
<dbReference type="HOGENOM" id="CLU_084785_1_0_6"/>
<comment type="similarity">
    <text evidence="7">Belongs to the YfgM family.</text>
</comment>
<reference evidence="12" key="1">
    <citation type="submission" date="2014-09" db="EMBL/GenBank/DDBJ databases">
        <authorList>
            <person name="Gomez-Valero L."/>
        </authorList>
    </citation>
    <scope>NUCLEOTIDE SEQUENCE [LARGE SCALE GENOMIC DNA]</scope>
    <source>
        <strain evidence="12">ATCC700992</strain>
    </source>
</reference>
<evidence type="ECO:0000259" key="10">
    <source>
        <dbReference type="Pfam" id="PF09976"/>
    </source>
</evidence>
<evidence type="ECO:0000256" key="3">
    <source>
        <dbReference type="ARBA" id="ARBA00022692"/>
    </source>
</evidence>
<keyword evidence="12" id="KW-1185">Reference proteome</keyword>
<dbReference type="SUPFAM" id="SSF48452">
    <property type="entry name" value="TPR-like"/>
    <property type="match status" value="1"/>
</dbReference>
<evidence type="ECO:0000256" key="7">
    <source>
        <dbReference type="ARBA" id="ARBA00024197"/>
    </source>
</evidence>
<keyword evidence="2" id="KW-1003">Cell membrane</keyword>
<dbReference type="PANTHER" id="PTHR38035">
    <property type="entry name" value="UPF0070 PROTEIN YFGM"/>
    <property type="match status" value="1"/>
</dbReference>
<dbReference type="InterPro" id="IPR026039">
    <property type="entry name" value="YfgM"/>
</dbReference>
<evidence type="ECO:0000256" key="4">
    <source>
        <dbReference type="ARBA" id="ARBA00022989"/>
    </source>
</evidence>
<gene>
    <name evidence="11" type="ORF">LFA_1603</name>
</gene>
<dbReference type="Proteomes" id="UP000032430">
    <property type="component" value="Chromosome I"/>
</dbReference>
<evidence type="ECO:0000256" key="5">
    <source>
        <dbReference type="ARBA" id="ARBA00023136"/>
    </source>
</evidence>
<feature type="domain" description="Ancillary SecYEG translocon subunit/Cell division coordinator CpoB TPR" evidence="10">
    <location>
        <begin position="15"/>
        <end position="208"/>
    </location>
</feature>
<keyword evidence="6" id="KW-0143">Chaperone</keyword>
<sequence length="224" mass="25441">MSVYMTEEEQLEVIKKWWKRYGNIVTILLSLILLCIAGYRYMHWHQNKLTQQASVTYENMMVALSNQNTKSVRAYANELIKDYDNSVYADVAHMTLAKIYVSKNKLDQARDELTLVANKSSMASLKQIAKIRIARILVAGKSYTNALNELSAIDDETYLPVVNELKGDIYGATGQYEQAIAAYRLAIDEVKTNGMGNLFLEMKTNELAMRTQSMISDNKKNESA</sequence>
<accession>A0A098G3G2</accession>
<dbReference type="PIRSF" id="PIRSF006170">
    <property type="entry name" value="YfgM"/>
    <property type="match status" value="1"/>
</dbReference>
<evidence type="ECO:0000256" key="8">
    <source>
        <dbReference type="ARBA" id="ARBA00024235"/>
    </source>
</evidence>
<dbReference type="Gene3D" id="1.25.40.10">
    <property type="entry name" value="Tetratricopeptide repeat domain"/>
    <property type="match status" value="1"/>
</dbReference>
<keyword evidence="4 9" id="KW-1133">Transmembrane helix</keyword>
<evidence type="ECO:0000313" key="12">
    <source>
        <dbReference type="Proteomes" id="UP000032430"/>
    </source>
</evidence>
<dbReference type="AlphaFoldDB" id="A0A098G3G2"/>
<proteinExistence type="inferred from homology"/>
<dbReference type="STRING" id="1212491.LFA_1603"/>
<name>A0A098G3G2_9GAMM</name>
<dbReference type="Pfam" id="PF09976">
    <property type="entry name" value="TPR_21"/>
    <property type="match status" value="1"/>
</dbReference>
<dbReference type="KEGG" id="lfa:LFA_1603"/>
<dbReference type="GO" id="GO:0044877">
    <property type="term" value="F:protein-containing complex binding"/>
    <property type="evidence" value="ECO:0007669"/>
    <property type="project" value="InterPro"/>
</dbReference>
<keyword evidence="3 9" id="KW-0812">Transmembrane</keyword>
<dbReference type="RefSeq" id="WP_045095584.1">
    <property type="nucleotide sequence ID" value="NZ_LN614827.1"/>
</dbReference>
<dbReference type="PANTHER" id="PTHR38035:SF1">
    <property type="entry name" value="ANCILLARY SECYEG TRANSLOCON SUBUNIT"/>
    <property type="match status" value="1"/>
</dbReference>
<keyword evidence="5 9" id="KW-0472">Membrane</keyword>
<evidence type="ECO:0000256" key="9">
    <source>
        <dbReference type="SAM" id="Phobius"/>
    </source>
</evidence>
<evidence type="ECO:0000256" key="2">
    <source>
        <dbReference type="ARBA" id="ARBA00022475"/>
    </source>
</evidence>